<keyword evidence="2" id="KW-1185">Reference proteome</keyword>
<protein>
    <submittedName>
        <fullName evidence="1">Uncharacterized protein</fullName>
    </submittedName>
</protein>
<organism evidence="1 2">
    <name type="scientific">Rhinopithecus roxellana</name>
    <name type="common">Golden snub-nosed monkey</name>
    <name type="synonym">Pygathrix roxellana</name>
    <dbReference type="NCBI Taxonomy" id="61622"/>
    <lineage>
        <taxon>Eukaryota</taxon>
        <taxon>Metazoa</taxon>
        <taxon>Chordata</taxon>
        <taxon>Craniata</taxon>
        <taxon>Vertebrata</taxon>
        <taxon>Euteleostomi</taxon>
        <taxon>Mammalia</taxon>
        <taxon>Eutheria</taxon>
        <taxon>Euarchontoglires</taxon>
        <taxon>Primates</taxon>
        <taxon>Haplorrhini</taxon>
        <taxon>Catarrhini</taxon>
        <taxon>Cercopithecidae</taxon>
        <taxon>Colobinae</taxon>
        <taxon>Rhinopithecus</taxon>
    </lineage>
</organism>
<dbReference type="AlphaFoldDB" id="A0A2K6QPK0"/>
<accession>A0A2K6QPK0</accession>
<proteinExistence type="predicted"/>
<dbReference type="Ensembl" id="ENSRROT00000055132.1">
    <property type="protein sequence ID" value="ENSRROP00000030721.1"/>
    <property type="gene ID" value="ENSRROG00000039087.1"/>
</dbReference>
<dbReference type="Proteomes" id="UP000233200">
    <property type="component" value="Unplaced"/>
</dbReference>
<evidence type="ECO:0000313" key="2">
    <source>
        <dbReference type="Proteomes" id="UP000233200"/>
    </source>
</evidence>
<sequence>MSSWNKLLTLYLRPAREYQQLFLQKILWQPGRNGKKKLFSLQTGNAWEP</sequence>
<name>A0A2K6QPK0_RHIRO</name>
<dbReference type="GeneTree" id="ENSGT00910000147692"/>
<reference evidence="1" key="2">
    <citation type="submission" date="2025-09" db="UniProtKB">
        <authorList>
            <consortium name="Ensembl"/>
        </authorList>
    </citation>
    <scope>IDENTIFICATION</scope>
</reference>
<evidence type="ECO:0000313" key="1">
    <source>
        <dbReference type="Ensembl" id="ENSRROP00000030721.1"/>
    </source>
</evidence>
<reference evidence="1" key="1">
    <citation type="submission" date="2025-08" db="UniProtKB">
        <authorList>
            <consortium name="Ensembl"/>
        </authorList>
    </citation>
    <scope>IDENTIFICATION</scope>
</reference>